<dbReference type="PANTHER" id="PTHR24379">
    <property type="entry name" value="KRAB AND ZINC FINGER DOMAIN-CONTAINING"/>
    <property type="match status" value="1"/>
</dbReference>
<feature type="compositionally biased region" description="Acidic residues" evidence="6">
    <location>
        <begin position="202"/>
        <end position="216"/>
    </location>
</feature>
<keyword evidence="9" id="KW-1185">Reference proteome</keyword>
<evidence type="ECO:0000256" key="3">
    <source>
        <dbReference type="ARBA" id="ARBA00022771"/>
    </source>
</evidence>
<evidence type="ECO:0000256" key="5">
    <source>
        <dbReference type="PROSITE-ProRule" id="PRU00042"/>
    </source>
</evidence>
<dbReference type="InterPro" id="IPR013087">
    <property type="entry name" value="Znf_C2H2_type"/>
</dbReference>
<feature type="region of interest" description="Disordered" evidence="6">
    <location>
        <begin position="151"/>
        <end position="216"/>
    </location>
</feature>
<dbReference type="Proteomes" id="UP000749559">
    <property type="component" value="Unassembled WGS sequence"/>
</dbReference>
<reference evidence="8" key="1">
    <citation type="submission" date="2022-03" db="EMBL/GenBank/DDBJ databases">
        <authorList>
            <person name="Martin C."/>
        </authorList>
    </citation>
    <scope>NUCLEOTIDE SEQUENCE</scope>
</reference>
<evidence type="ECO:0000313" key="8">
    <source>
        <dbReference type="EMBL" id="CAH1774892.1"/>
    </source>
</evidence>
<dbReference type="AlphaFoldDB" id="A0A8S4N245"/>
<proteinExistence type="predicted"/>
<sequence length="757" mass="87987">MMDDFKLKALELQGMMGTVLPVHYIGVVEIIETLLQALILNISNGRVEKLGINLLEVLHNTLDQSNEDYLLSHVKKEQITNDSMDEYGNIQTTPNENLEILKSFCSMTADDLSKSQQEKLAEDHIHQSIDDTSTDQAEIVNANHMSLTTEPLKITISPKKPRKKRTLIKKKETSDNEVTSTKRKRKSKKQTPIKIKLKDEDLSNQEDDEEDLDETVDNNTDVSFSVEYPLDKKFMCMLCRETECRFSTIGALSVHIKVEHAVDEERLNCFDCSFISQCTSHQESKMPYFAAYLMLIKHMRDEHKLAVPDDVFLENCPECPYIPFTLRDLQKHNQLIHLNNLHGLRNVKSYKCFLCEPTKEQNFDDQKQFHNHVRADHTKTVDLLTGKREMKCPYCDFSQVQNQVKDKKVLKNPRILNIRLIRMAIHMTKAHNLEQPEYIPMFKCDQCEYQTNLFRNLKLHKRLCKTKQFRPRSVCEICGNSVLKANMNAHIKNKHTLGDIKPHQCPDCGELYKHKITLTQHIQRKHMGMDDDVHMCTICAHTVKSRASLDQHMLHSHNTVTSKREALSCQHCDNYKTYSKSKLQIHILRHHNSNERTYQCPECQKFYKTTADLNYHIKRYHKNRGTFPCPQCPYVSHLKLYLDRHMQIHDGTKHPCPICDYSTTFRENLTKHIKNVHKVSTVGMMKKDALTSPSIKLGQSFEMQDTSMNFDHNARLKLNPKVENQRGSYVDSLLPNMEQAKPVNLTSYSHELHNSTI</sequence>
<feature type="compositionally biased region" description="Basic residues" evidence="6">
    <location>
        <begin position="181"/>
        <end position="191"/>
    </location>
</feature>
<dbReference type="SMART" id="SM00355">
    <property type="entry name" value="ZnF_C2H2"/>
    <property type="match status" value="11"/>
</dbReference>
<evidence type="ECO:0000259" key="7">
    <source>
        <dbReference type="PROSITE" id="PS50157"/>
    </source>
</evidence>
<dbReference type="GO" id="GO:0008270">
    <property type="term" value="F:zinc ion binding"/>
    <property type="evidence" value="ECO:0007669"/>
    <property type="project" value="UniProtKB-KW"/>
</dbReference>
<dbReference type="PROSITE" id="PS00028">
    <property type="entry name" value="ZINC_FINGER_C2H2_1"/>
    <property type="match status" value="3"/>
</dbReference>
<keyword evidence="4" id="KW-0862">Zinc</keyword>
<feature type="domain" description="C2H2-type" evidence="7">
    <location>
        <begin position="627"/>
        <end position="654"/>
    </location>
</feature>
<dbReference type="InterPro" id="IPR036236">
    <property type="entry name" value="Znf_C2H2_sf"/>
</dbReference>
<evidence type="ECO:0000256" key="4">
    <source>
        <dbReference type="ARBA" id="ARBA00022833"/>
    </source>
</evidence>
<keyword evidence="3 5" id="KW-0863">Zinc-finger</keyword>
<name>A0A8S4N245_OWEFU</name>
<evidence type="ECO:0000313" key="9">
    <source>
        <dbReference type="Proteomes" id="UP000749559"/>
    </source>
</evidence>
<dbReference type="PROSITE" id="PS50157">
    <property type="entry name" value="ZINC_FINGER_C2H2_2"/>
    <property type="match status" value="3"/>
</dbReference>
<dbReference type="OrthoDB" id="6074198at2759"/>
<gene>
    <name evidence="8" type="ORF">OFUS_LOCUS2264</name>
</gene>
<protein>
    <recommendedName>
        <fullName evidence="7">C2H2-type domain-containing protein</fullName>
    </recommendedName>
</protein>
<dbReference type="Gene3D" id="3.30.160.60">
    <property type="entry name" value="Classic Zinc Finger"/>
    <property type="match status" value="4"/>
</dbReference>
<evidence type="ECO:0000256" key="2">
    <source>
        <dbReference type="ARBA" id="ARBA00022737"/>
    </source>
</evidence>
<evidence type="ECO:0000256" key="6">
    <source>
        <dbReference type="SAM" id="MobiDB-lite"/>
    </source>
</evidence>
<dbReference type="SUPFAM" id="SSF57667">
    <property type="entry name" value="beta-beta-alpha zinc fingers"/>
    <property type="match status" value="3"/>
</dbReference>
<evidence type="ECO:0000256" key="1">
    <source>
        <dbReference type="ARBA" id="ARBA00022723"/>
    </source>
</evidence>
<keyword evidence="1" id="KW-0479">Metal-binding</keyword>
<comment type="caution">
    <text evidence="8">The sequence shown here is derived from an EMBL/GenBank/DDBJ whole genome shotgun (WGS) entry which is preliminary data.</text>
</comment>
<accession>A0A8S4N245</accession>
<feature type="domain" description="C2H2-type" evidence="7">
    <location>
        <begin position="598"/>
        <end position="626"/>
    </location>
</feature>
<keyword evidence="2" id="KW-0677">Repeat</keyword>
<dbReference type="EMBL" id="CAIIXF020000001">
    <property type="protein sequence ID" value="CAH1774892.1"/>
    <property type="molecule type" value="Genomic_DNA"/>
</dbReference>
<feature type="compositionally biased region" description="Basic residues" evidence="6">
    <location>
        <begin position="159"/>
        <end position="168"/>
    </location>
</feature>
<feature type="domain" description="C2H2-type" evidence="7">
    <location>
        <begin position="503"/>
        <end position="531"/>
    </location>
</feature>
<dbReference type="Pfam" id="PF00096">
    <property type="entry name" value="zf-C2H2"/>
    <property type="match status" value="3"/>
</dbReference>
<dbReference type="PANTHER" id="PTHR24379:SF121">
    <property type="entry name" value="C2H2-TYPE DOMAIN-CONTAINING PROTEIN"/>
    <property type="match status" value="1"/>
</dbReference>
<organism evidence="8 9">
    <name type="scientific">Owenia fusiformis</name>
    <name type="common">Polychaete worm</name>
    <dbReference type="NCBI Taxonomy" id="6347"/>
    <lineage>
        <taxon>Eukaryota</taxon>
        <taxon>Metazoa</taxon>
        <taxon>Spiralia</taxon>
        <taxon>Lophotrochozoa</taxon>
        <taxon>Annelida</taxon>
        <taxon>Polychaeta</taxon>
        <taxon>Sedentaria</taxon>
        <taxon>Canalipalpata</taxon>
        <taxon>Sabellida</taxon>
        <taxon>Oweniida</taxon>
        <taxon>Oweniidae</taxon>
        <taxon>Owenia</taxon>
    </lineage>
</organism>